<dbReference type="RefSeq" id="WP_377393158.1">
    <property type="nucleotide sequence ID" value="NZ_JBHUIX010000019.1"/>
</dbReference>
<evidence type="ECO:0000313" key="1">
    <source>
        <dbReference type="EMBL" id="MFD2175750.1"/>
    </source>
</evidence>
<keyword evidence="2" id="KW-1185">Reference proteome</keyword>
<proteinExistence type="predicted"/>
<gene>
    <name evidence="1" type="ORF">ACFSM0_16780</name>
</gene>
<protein>
    <submittedName>
        <fullName evidence="1">Propanediol utilization protein</fullName>
    </submittedName>
</protein>
<reference evidence="2" key="1">
    <citation type="journal article" date="2019" name="Int. J. Syst. Evol. Microbiol.">
        <title>The Global Catalogue of Microorganisms (GCM) 10K type strain sequencing project: providing services to taxonomists for standard genome sequencing and annotation.</title>
        <authorList>
            <consortium name="The Broad Institute Genomics Platform"/>
            <consortium name="The Broad Institute Genome Sequencing Center for Infectious Disease"/>
            <person name="Wu L."/>
            <person name="Ma J."/>
        </authorList>
    </citation>
    <scope>NUCLEOTIDE SEQUENCE [LARGE SCALE GENOMIC DNA]</scope>
    <source>
        <strain evidence="2">CCUG 55131</strain>
    </source>
</reference>
<dbReference type="EMBL" id="JBHUIX010000019">
    <property type="protein sequence ID" value="MFD2175750.1"/>
    <property type="molecule type" value="Genomic_DNA"/>
</dbReference>
<evidence type="ECO:0000313" key="2">
    <source>
        <dbReference type="Proteomes" id="UP001597413"/>
    </source>
</evidence>
<name>A0ABW5ACI2_9RHOB</name>
<organism evidence="1 2">
    <name type="scientific">Rhodobacter lacus</name>
    <dbReference type="NCBI Taxonomy" id="1641972"/>
    <lineage>
        <taxon>Bacteria</taxon>
        <taxon>Pseudomonadati</taxon>
        <taxon>Pseudomonadota</taxon>
        <taxon>Alphaproteobacteria</taxon>
        <taxon>Rhodobacterales</taxon>
        <taxon>Rhodobacter group</taxon>
        <taxon>Rhodobacter</taxon>
    </lineage>
</organism>
<accession>A0ABW5ACI2</accession>
<sequence>MSAFVHIPGHFGEWLQGRLGPEGAVALVTLSAPDLGLDARHRPGRGLRIHGAGLSPARGRAFLERIGAGLFGQVVVRPVVAPGLGTGVSTAALLALARLAGVGAPEEMLAKACIAAEGASDPLMFAAPDRLLWASRQGCSLGLLPPLPRYEILGGFEGPPVRTEPRDTAFPDISDLVARWQAGPTLADLAALASESAARSSRLRGPAVESAPALAARLGALGWMRAHTGPARGLIFAPGRVPTGAEALLRAAGWRGILRLRGGTR</sequence>
<dbReference type="Proteomes" id="UP001597413">
    <property type="component" value="Unassembled WGS sequence"/>
</dbReference>
<comment type="caution">
    <text evidence="1">The sequence shown here is derived from an EMBL/GenBank/DDBJ whole genome shotgun (WGS) entry which is preliminary data.</text>
</comment>